<dbReference type="GO" id="GO:0004805">
    <property type="term" value="F:trehalose-phosphatase activity"/>
    <property type="evidence" value="ECO:0007669"/>
    <property type="project" value="UniProtKB-EC"/>
</dbReference>
<dbReference type="GO" id="GO:0005992">
    <property type="term" value="P:trehalose biosynthetic process"/>
    <property type="evidence" value="ECO:0007669"/>
    <property type="project" value="UniProtKB-UniPathway"/>
</dbReference>
<dbReference type="FunFam" id="3.30.70.1020:FF:000004">
    <property type="entry name" value="Trehalose 6-phosphate phosphatase"/>
    <property type="match status" value="1"/>
</dbReference>
<dbReference type="NCBIfam" id="TIGR00685">
    <property type="entry name" value="T6PP"/>
    <property type="match status" value="1"/>
</dbReference>
<comment type="pathway">
    <text evidence="3 8">Glycan biosynthesis; trehalose biosynthesis.</text>
</comment>
<evidence type="ECO:0000256" key="4">
    <source>
        <dbReference type="ARBA" id="ARBA00008770"/>
    </source>
</evidence>
<dbReference type="AlphaFoldDB" id="A0A5J5BYQ1"/>
<reference evidence="9 10" key="1">
    <citation type="submission" date="2019-09" db="EMBL/GenBank/DDBJ databases">
        <title>A chromosome-level genome assembly of the Chinese tupelo Nyssa sinensis.</title>
        <authorList>
            <person name="Yang X."/>
            <person name="Kang M."/>
            <person name="Yang Y."/>
            <person name="Xiong H."/>
            <person name="Wang M."/>
            <person name="Zhang Z."/>
            <person name="Wang Z."/>
            <person name="Wu H."/>
            <person name="Ma T."/>
            <person name="Liu J."/>
            <person name="Xi Z."/>
        </authorList>
    </citation>
    <scope>NUCLEOTIDE SEQUENCE [LARGE SCALE GENOMIC DNA]</scope>
    <source>
        <strain evidence="9">J267</strain>
        <tissue evidence="9">Leaf</tissue>
    </source>
</reference>
<dbReference type="InterPro" id="IPR003337">
    <property type="entry name" value="Trehalose_PPase"/>
</dbReference>
<dbReference type="EMBL" id="CM018032">
    <property type="protein sequence ID" value="KAA8546837.1"/>
    <property type="molecule type" value="Genomic_DNA"/>
</dbReference>
<dbReference type="OrthoDB" id="411251at2759"/>
<evidence type="ECO:0000256" key="1">
    <source>
        <dbReference type="ARBA" id="ARBA00000500"/>
    </source>
</evidence>
<sequence>MKQLHHPSALDMFEQITNASKGKQIVMFLDYDGTLSPIVDDPDRAFMSDQMRATVRKLARHFPTAIVSGRCRDKVYSFVRLAELYYAGSHGLDIKGPSKGSKYEKVYKALVEKTKSTPGANVENNKFCISVHFRCVDEKKWSELAQQVKSVLKEYPKLRLTQGRKVLEILPPIKWDKGKALEFLLESLGYANCTDVFPIYIGDDRTDEDAFKVLKDRGKGFGILVSKIPKETNASYSLQEPSEVMSFLQRLVQWKRLSL</sequence>
<organism evidence="9 10">
    <name type="scientific">Nyssa sinensis</name>
    <dbReference type="NCBI Taxonomy" id="561372"/>
    <lineage>
        <taxon>Eukaryota</taxon>
        <taxon>Viridiplantae</taxon>
        <taxon>Streptophyta</taxon>
        <taxon>Embryophyta</taxon>
        <taxon>Tracheophyta</taxon>
        <taxon>Spermatophyta</taxon>
        <taxon>Magnoliopsida</taxon>
        <taxon>eudicotyledons</taxon>
        <taxon>Gunneridae</taxon>
        <taxon>Pentapetalae</taxon>
        <taxon>asterids</taxon>
        <taxon>Cornales</taxon>
        <taxon>Nyssaceae</taxon>
        <taxon>Nyssa</taxon>
    </lineage>
</organism>
<dbReference type="FunFam" id="3.40.50.1000:FF:000122">
    <property type="entry name" value="Trehalose 6-phosphate phosphatase"/>
    <property type="match status" value="1"/>
</dbReference>
<gene>
    <name evidence="9" type="ORF">F0562_003239</name>
</gene>
<evidence type="ECO:0000256" key="7">
    <source>
        <dbReference type="ARBA" id="ARBA00025274"/>
    </source>
</evidence>
<evidence type="ECO:0000313" key="10">
    <source>
        <dbReference type="Proteomes" id="UP000325577"/>
    </source>
</evidence>
<dbReference type="InterPro" id="IPR023214">
    <property type="entry name" value="HAD_sf"/>
</dbReference>
<evidence type="ECO:0000256" key="8">
    <source>
        <dbReference type="RuleBase" id="RU361117"/>
    </source>
</evidence>
<comment type="catalytic activity">
    <reaction evidence="1 8">
        <text>alpha,alpha-trehalose 6-phosphate + H2O = alpha,alpha-trehalose + phosphate</text>
        <dbReference type="Rhea" id="RHEA:23420"/>
        <dbReference type="ChEBI" id="CHEBI:15377"/>
        <dbReference type="ChEBI" id="CHEBI:16551"/>
        <dbReference type="ChEBI" id="CHEBI:43474"/>
        <dbReference type="ChEBI" id="CHEBI:58429"/>
        <dbReference type="EC" id="3.1.3.12"/>
    </reaction>
</comment>
<dbReference type="UniPathway" id="UPA00299"/>
<comment type="cofactor">
    <cofactor evidence="2 8">
        <name>a divalent metal cation</name>
        <dbReference type="ChEBI" id="CHEBI:60240"/>
    </cofactor>
</comment>
<dbReference type="Proteomes" id="UP000325577">
    <property type="component" value="Linkage Group LG1"/>
</dbReference>
<evidence type="ECO:0000313" key="9">
    <source>
        <dbReference type="EMBL" id="KAA8546837.1"/>
    </source>
</evidence>
<comment type="similarity">
    <text evidence="4 8">Belongs to the trehalose phosphatase family.</text>
</comment>
<name>A0A5J5BYQ1_9ASTE</name>
<dbReference type="Pfam" id="PF02358">
    <property type="entry name" value="Trehalose_PPase"/>
    <property type="match status" value="1"/>
</dbReference>
<dbReference type="EC" id="3.1.3.12" evidence="8"/>
<keyword evidence="5 8" id="KW-0378">Hydrolase</keyword>
<dbReference type="FunFam" id="3.40.50.1000:FF:000073">
    <property type="entry name" value="Trehalose 6-phosphate phosphatase"/>
    <property type="match status" value="1"/>
</dbReference>
<evidence type="ECO:0000256" key="5">
    <source>
        <dbReference type="ARBA" id="ARBA00022801"/>
    </source>
</evidence>
<dbReference type="PANTHER" id="PTHR43768:SF3">
    <property type="entry name" value="TREHALOSE 6-PHOSPHATE PHOSPHATASE"/>
    <property type="match status" value="1"/>
</dbReference>
<dbReference type="CDD" id="cd01627">
    <property type="entry name" value="HAD_TPP"/>
    <property type="match status" value="1"/>
</dbReference>
<evidence type="ECO:0000256" key="2">
    <source>
        <dbReference type="ARBA" id="ARBA00001968"/>
    </source>
</evidence>
<keyword evidence="6" id="KW-0346">Stress response</keyword>
<keyword evidence="10" id="KW-1185">Reference proteome</keyword>
<dbReference type="NCBIfam" id="TIGR01484">
    <property type="entry name" value="HAD-SF-IIB"/>
    <property type="match status" value="1"/>
</dbReference>
<comment type="function">
    <text evidence="7">Removes the phosphate from trehalose 6-phosphate to produce free trehalose. Trehalose accumulation in plant may improve abiotic stress tolerance.</text>
</comment>
<dbReference type="SUPFAM" id="SSF56784">
    <property type="entry name" value="HAD-like"/>
    <property type="match status" value="1"/>
</dbReference>
<dbReference type="Gene3D" id="3.40.50.1000">
    <property type="entry name" value="HAD superfamily/HAD-like"/>
    <property type="match status" value="2"/>
</dbReference>
<protein>
    <recommendedName>
        <fullName evidence="8">Trehalose 6-phosphate phosphatase</fullName>
        <ecNumber evidence="8">3.1.3.12</ecNumber>
    </recommendedName>
</protein>
<dbReference type="InterPro" id="IPR036412">
    <property type="entry name" value="HAD-like_sf"/>
</dbReference>
<dbReference type="InterPro" id="IPR044651">
    <property type="entry name" value="OTSB-like"/>
</dbReference>
<evidence type="ECO:0000256" key="6">
    <source>
        <dbReference type="ARBA" id="ARBA00023016"/>
    </source>
</evidence>
<dbReference type="InterPro" id="IPR006379">
    <property type="entry name" value="HAD-SF_hydro_IIB"/>
</dbReference>
<proteinExistence type="inferred from homology"/>
<accession>A0A5J5BYQ1</accession>
<evidence type="ECO:0000256" key="3">
    <source>
        <dbReference type="ARBA" id="ARBA00005199"/>
    </source>
</evidence>
<dbReference type="PANTHER" id="PTHR43768">
    <property type="entry name" value="TREHALOSE 6-PHOSPHATE PHOSPHATASE"/>
    <property type="match status" value="1"/>
</dbReference>